<reference evidence="5" key="1">
    <citation type="journal article" date="2023" name="bioRxiv">
        <title>Improved chromosome-level genome assembly for marigold (Tagetes erecta).</title>
        <authorList>
            <person name="Jiang F."/>
            <person name="Yuan L."/>
            <person name="Wang S."/>
            <person name="Wang H."/>
            <person name="Xu D."/>
            <person name="Wang A."/>
            <person name="Fan W."/>
        </authorList>
    </citation>
    <scope>NUCLEOTIDE SEQUENCE</scope>
    <source>
        <strain evidence="5">WSJ</strain>
        <tissue evidence="5">Leaf</tissue>
    </source>
</reference>
<organism evidence="5 6">
    <name type="scientific">Tagetes erecta</name>
    <name type="common">African marigold</name>
    <dbReference type="NCBI Taxonomy" id="13708"/>
    <lineage>
        <taxon>Eukaryota</taxon>
        <taxon>Viridiplantae</taxon>
        <taxon>Streptophyta</taxon>
        <taxon>Embryophyta</taxon>
        <taxon>Tracheophyta</taxon>
        <taxon>Spermatophyta</taxon>
        <taxon>Magnoliopsida</taxon>
        <taxon>eudicotyledons</taxon>
        <taxon>Gunneridae</taxon>
        <taxon>Pentapetalae</taxon>
        <taxon>asterids</taxon>
        <taxon>campanulids</taxon>
        <taxon>Asterales</taxon>
        <taxon>Asteraceae</taxon>
        <taxon>Asteroideae</taxon>
        <taxon>Heliantheae alliance</taxon>
        <taxon>Tageteae</taxon>
        <taxon>Tagetes</taxon>
    </lineage>
</organism>
<feature type="transmembrane region" description="Helical" evidence="4">
    <location>
        <begin position="89"/>
        <end position="108"/>
    </location>
</feature>
<keyword evidence="6" id="KW-1185">Reference proteome</keyword>
<evidence type="ECO:0000256" key="4">
    <source>
        <dbReference type="SAM" id="Phobius"/>
    </source>
</evidence>
<comment type="caution">
    <text evidence="5">The sequence shown here is derived from an EMBL/GenBank/DDBJ whole genome shotgun (WGS) entry which is preliminary data.</text>
</comment>
<evidence type="ECO:0000313" key="5">
    <source>
        <dbReference type="EMBL" id="KAK1421351.1"/>
    </source>
</evidence>
<dbReference type="Proteomes" id="UP001229421">
    <property type="component" value="Unassembled WGS sequence"/>
</dbReference>
<keyword evidence="3" id="KW-0413">Isomerase</keyword>
<keyword evidence="4" id="KW-0812">Transmembrane</keyword>
<protein>
    <submittedName>
        <fullName evidence="5">Uncharacterized protein</fullName>
    </submittedName>
</protein>
<keyword evidence="2" id="KW-0520">NAD</keyword>
<keyword evidence="4" id="KW-1133">Transmembrane helix</keyword>
<sequence>MTALKPIPHHTDNIASNAGKFKPEKSSVYYIHHRLRFHISSPKCVLWWIFFVSLILMLLFLSNSSTNKPVSNWECEIKLSAKPRSGRSHTVLVTGVVGFIGAHASVALKRRGDGVVGLDNFNRYYDGVDGKIDHELCEEEGARGTPLLVNKLGVFVHWRRIWIYFVDNV</sequence>
<comment type="similarity">
    <text evidence="1">Belongs to the NAD(P)-dependent epimerase/dehydratase family.</text>
</comment>
<dbReference type="EMBL" id="JAUHHV010000006">
    <property type="protein sequence ID" value="KAK1421351.1"/>
    <property type="molecule type" value="Genomic_DNA"/>
</dbReference>
<evidence type="ECO:0000256" key="1">
    <source>
        <dbReference type="ARBA" id="ARBA00007637"/>
    </source>
</evidence>
<dbReference type="GO" id="GO:0016853">
    <property type="term" value="F:isomerase activity"/>
    <property type="evidence" value="ECO:0007669"/>
    <property type="project" value="UniProtKB-KW"/>
</dbReference>
<accession>A0AAD8NUL6</accession>
<gene>
    <name evidence="5" type="ORF">QVD17_23610</name>
</gene>
<feature type="transmembrane region" description="Helical" evidence="4">
    <location>
        <begin position="44"/>
        <end position="62"/>
    </location>
</feature>
<dbReference type="SUPFAM" id="SSF51735">
    <property type="entry name" value="NAD(P)-binding Rossmann-fold domains"/>
    <property type="match status" value="1"/>
</dbReference>
<name>A0AAD8NUL6_TARER</name>
<keyword evidence="4" id="KW-0472">Membrane</keyword>
<proteinExistence type="inferred from homology"/>
<dbReference type="PANTHER" id="PTHR43574">
    <property type="entry name" value="EPIMERASE-RELATED"/>
    <property type="match status" value="1"/>
</dbReference>
<evidence type="ECO:0000313" key="6">
    <source>
        <dbReference type="Proteomes" id="UP001229421"/>
    </source>
</evidence>
<evidence type="ECO:0000256" key="3">
    <source>
        <dbReference type="ARBA" id="ARBA00023235"/>
    </source>
</evidence>
<dbReference type="InterPro" id="IPR036291">
    <property type="entry name" value="NAD(P)-bd_dom_sf"/>
</dbReference>
<dbReference type="AlphaFoldDB" id="A0AAD8NUL6"/>
<evidence type="ECO:0000256" key="2">
    <source>
        <dbReference type="ARBA" id="ARBA00023027"/>
    </source>
</evidence>
<dbReference type="Gene3D" id="3.40.50.720">
    <property type="entry name" value="NAD(P)-binding Rossmann-like Domain"/>
    <property type="match status" value="1"/>
</dbReference>